<dbReference type="PANTHER" id="PTHR12608:SF1">
    <property type="entry name" value="TRANSMEMBRANE PROTEIN 165"/>
    <property type="match status" value="1"/>
</dbReference>
<reference evidence="7 8" key="1">
    <citation type="journal article" date="2014" name="BMC Genomics">
        <title>Comparison of environmental and isolate Sulfobacillus genomes reveals diverse carbon, sulfur, nitrogen, and hydrogen metabolisms.</title>
        <authorList>
            <person name="Justice N.B."/>
            <person name="Norman A."/>
            <person name="Brown C.T."/>
            <person name="Singh A."/>
            <person name="Thomas B.C."/>
            <person name="Banfield J.F."/>
        </authorList>
    </citation>
    <scope>NUCLEOTIDE SEQUENCE [LARGE SCALE GENOMIC DNA]</scope>
    <source>
        <strain evidence="7">AMDSBA3</strain>
    </source>
</reference>
<dbReference type="InterPro" id="IPR001727">
    <property type="entry name" value="GDT1-like"/>
</dbReference>
<keyword evidence="3 6" id="KW-0812">Transmembrane</keyword>
<accession>A0A2T2WDI6</accession>
<evidence type="ECO:0000256" key="3">
    <source>
        <dbReference type="ARBA" id="ARBA00022692"/>
    </source>
</evidence>
<keyword evidence="4 6" id="KW-1133">Transmembrane helix</keyword>
<name>A0A2T2WDI6_9FIRM</name>
<dbReference type="Pfam" id="PF01169">
    <property type="entry name" value="GDT1"/>
    <property type="match status" value="1"/>
</dbReference>
<dbReference type="GO" id="GO:0046873">
    <property type="term" value="F:metal ion transmembrane transporter activity"/>
    <property type="evidence" value="ECO:0007669"/>
    <property type="project" value="InterPro"/>
</dbReference>
<evidence type="ECO:0000256" key="4">
    <source>
        <dbReference type="ARBA" id="ARBA00022989"/>
    </source>
</evidence>
<organism evidence="7 8">
    <name type="scientific">Sulfobacillus acidophilus</name>
    <dbReference type="NCBI Taxonomy" id="53633"/>
    <lineage>
        <taxon>Bacteria</taxon>
        <taxon>Bacillati</taxon>
        <taxon>Bacillota</taxon>
        <taxon>Clostridia</taxon>
        <taxon>Eubacteriales</taxon>
        <taxon>Clostridiales Family XVII. Incertae Sedis</taxon>
        <taxon>Sulfobacillus</taxon>
    </lineage>
</organism>
<dbReference type="GO" id="GO:0016020">
    <property type="term" value="C:membrane"/>
    <property type="evidence" value="ECO:0007669"/>
    <property type="project" value="UniProtKB-SubCell"/>
</dbReference>
<dbReference type="EMBL" id="PXYV01000071">
    <property type="protein sequence ID" value="PSR20289.1"/>
    <property type="molecule type" value="Genomic_DNA"/>
</dbReference>
<gene>
    <name evidence="7" type="ORF">C7B45_15590</name>
</gene>
<dbReference type="AlphaFoldDB" id="A0A2T2WDI6"/>
<sequence length="90" mass="9497">MDWKIFFSTFALIFFAELGDKTQLSVMTLSAQSDSGVSVFVGAAVALALSALLAVIFGEAVTRIVPTQYIHLGAGVMFVGLGILLMIGKL</sequence>
<evidence type="ECO:0000313" key="7">
    <source>
        <dbReference type="EMBL" id="PSR20289.1"/>
    </source>
</evidence>
<comment type="similarity">
    <text evidence="2 6">Belongs to the GDT1 family.</text>
</comment>
<evidence type="ECO:0000256" key="5">
    <source>
        <dbReference type="ARBA" id="ARBA00023136"/>
    </source>
</evidence>
<feature type="transmembrane region" description="Helical" evidence="6">
    <location>
        <begin position="35"/>
        <end position="57"/>
    </location>
</feature>
<evidence type="ECO:0000313" key="8">
    <source>
        <dbReference type="Proteomes" id="UP000241848"/>
    </source>
</evidence>
<dbReference type="Proteomes" id="UP000241848">
    <property type="component" value="Unassembled WGS sequence"/>
</dbReference>
<comment type="caution">
    <text evidence="6">Lacks conserved residue(s) required for the propagation of feature annotation.</text>
</comment>
<keyword evidence="5 6" id="KW-0472">Membrane</keyword>
<evidence type="ECO:0000256" key="6">
    <source>
        <dbReference type="RuleBase" id="RU365102"/>
    </source>
</evidence>
<evidence type="ECO:0000256" key="2">
    <source>
        <dbReference type="ARBA" id="ARBA00009190"/>
    </source>
</evidence>
<proteinExistence type="inferred from homology"/>
<protein>
    <recommendedName>
        <fullName evidence="6">GDT1 family protein</fullName>
    </recommendedName>
</protein>
<evidence type="ECO:0000256" key="1">
    <source>
        <dbReference type="ARBA" id="ARBA00004141"/>
    </source>
</evidence>
<dbReference type="PANTHER" id="PTHR12608">
    <property type="entry name" value="TRANSMEMBRANE PROTEIN HTP-1 RELATED"/>
    <property type="match status" value="1"/>
</dbReference>
<comment type="subcellular location">
    <subcellularLocation>
        <location evidence="1 6">Membrane</location>
        <topology evidence="1 6">Multi-pass membrane protein</topology>
    </subcellularLocation>
</comment>
<comment type="caution">
    <text evidence="7">The sequence shown here is derived from an EMBL/GenBank/DDBJ whole genome shotgun (WGS) entry which is preliminary data.</text>
</comment>
<feature type="transmembrane region" description="Helical" evidence="6">
    <location>
        <begin position="69"/>
        <end position="88"/>
    </location>
</feature>